<evidence type="ECO:0000259" key="3">
    <source>
        <dbReference type="Pfam" id="PF10110"/>
    </source>
</evidence>
<protein>
    <submittedName>
        <fullName evidence="4">Glycerophosphoryl diester phosphodiesterase family protein</fullName>
    </submittedName>
</protein>
<feature type="domain" description="Glycerophosphoryl diester phosphodiesterase membrane" evidence="3">
    <location>
        <begin position="189"/>
        <end position="258"/>
    </location>
</feature>
<evidence type="ECO:0000256" key="2">
    <source>
        <dbReference type="SAM" id="Phobius"/>
    </source>
</evidence>
<comment type="caution">
    <text evidence="4">The sequence shown here is derived from an EMBL/GenBank/DDBJ whole genome shotgun (WGS) entry which is preliminary data.</text>
</comment>
<proteinExistence type="predicted"/>
<feature type="compositionally biased region" description="Pro residues" evidence="1">
    <location>
        <begin position="29"/>
        <end position="42"/>
    </location>
</feature>
<accession>A0A3N4RM30</accession>
<evidence type="ECO:0000256" key="1">
    <source>
        <dbReference type="SAM" id="MobiDB-lite"/>
    </source>
</evidence>
<reference evidence="4 5" key="1">
    <citation type="submission" date="2018-11" db="EMBL/GenBank/DDBJ databases">
        <title>Sequencing the genomes of 1000 actinobacteria strains.</title>
        <authorList>
            <person name="Klenk H.-P."/>
        </authorList>
    </citation>
    <scope>NUCLEOTIDE SEQUENCE [LARGE SCALE GENOMIC DNA]</scope>
    <source>
        <strain evidence="4 5">DSM 44781</strain>
    </source>
</reference>
<feature type="region of interest" description="Disordered" evidence="1">
    <location>
        <begin position="1"/>
        <end position="42"/>
    </location>
</feature>
<feature type="transmembrane region" description="Helical" evidence="2">
    <location>
        <begin position="282"/>
        <end position="311"/>
    </location>
</feature>
<name>A0A3N4RM30_9ACTN</name>
<keyword evidence="2" id="KW-1133">Transmembrane helix</keyword>
<keyword evidence="2" id="KW-0812">Transmembrane</keyword>
<gene>
    <name evidence="4" type="ORF">EDD38_2800</name>
</gene>
<organism evidence="4 5">
    <name type="scientific">Kitasatospora cineracea</name>
    <dbReference type="NCBI Taxonomy" id="88074"/>
    <lineage>
        <taxon>Bacteria</taxon>
        <taxon>Bacillati</taxon>
        <taxon>Actinomycetota</taxon>
        <taxon>Actinomycetes</taxon>
        <taxon>Kitasatosporales</taxon>
        <taxon>Streptomycetaceae</taxon>
        <taxon>Kitasatospora</taxon>
    </lineage>
</organism>
<evidence type="ECO:0000313" key="5">
    <source>
        <dbReference type="Proteomes" id="UP000266906"/>
    </source>
</evidence>
<dbReference type="RefSeq" id="WP_123818292.1">
    <property type="nucleotide sequence ID" value="NZ_RKQG01000001.1"/>
</dbReference>
<feature type="transmembrane region" description="Helical" evidence="2">
    <location>
        <begin position="188"/>
        <end position="214"/>
    </location>
</feature>
<dbReference type="Pfam" id="PF10110">
    <property type="entry name" value="GPDPase_memb"/>
    <property type="match status" value="1"/>
</dbReference>
<dbReference type="EMBL" id="RKQG01000001">
    <property type="protein sequence ID" value="RPE34482.1"/>
    <property type="molecule type" value="Genomic_DNA"/>
</dbReference>
<feature type="transmembrane region" description="Helical" evidence="2">
    <location>
        <begin position="115"/>
        <end position="134"/>
    </location>
</feature>
<feature type="transmembrane region" description="Helical" evidence="2">
    <location>
        <begin position="73"/>
        <end position="95"/>
    </location>
</feature>
<feature type="transmembrane region" description="Helical" evidence="2">
    <location>
        <begin position="155"/>
        <end position="176"/>
    </location>
</feature>
<sequence>MTETPGWTSPGSAEPPPGTAETGHSAPAAPLPGTPAGALPPLPGTPLIPLRPLGFGELMDGAFALVRRNWRAAFGFGLGLGALVELAQAGVDWWIHLNGTDAEALFSSFYTRPVAALLSILAAGLLAPVVGNALTGRDTPLREAWALVRPRFGPLVGLYLLVVLILLAALAAPAALPVLLSTATGGAGWLALLLLAPLPALWLSIRLLLALPALMLEKQTVGAALKRSWRLARGAWWRTFALLLVFSITLYFLTEVLLVPGRIVSDLVVGLSGGLGSDDTDAAVGIAITAIGGTLAHTVTVPLAGALYALVYTDRRFRREALDLELTAAAADRPGPARPAAAVPPGV</sequence>
<feature type="compositionally biased region" description="Polar residues" evidence="1">
    <location>
        <begin position="1"/>
        <end position="11"/>
    </location>
</feature>
<dbReference type="PANTHER" id="PTHR33133:SF1">
    <property type="entry name" value="EXPRESSED PROTEIN-RELATED"/>
    <property type="match status" value="1"/>
</dbReference>
<dbReference type="InterPro" id="IPR018476">
    <property type="entry name" value="GlyceroP-diester-Pdiesterase_M"/>
</dbReference>
<dbReference type="PANTHER" id="PTHR33133">
    <property type="entry name" value="OS08G0107100 PROTEIN-RELATED"/>
    <property type="match status" value="1"/>
</dbReference>
<dbReference type="AlphaFoldDB" id="A0A3N4RM30"/>
<keyword evidence="2" id="KW-0472">Membrane</keyword>
<dbReference type="Proteomes" id="UP000266906">
    <property type="component" value="Unassembled WGS sequence"/>
</dbReference>
<feature type="transmembrane region" description="Helical" evidence="2">
    <location>
        <begin position="235"/>
        <end position="253"/>
    </location>
</feature>
<keyword evidence="5" id="KW-1185">Reference proteome</keyword>
<evidence type="ECO:0000313" key="4">
    <source>
        <dbReference type="EMBL" id="RPE34482.1"/>
    </source>
</evidence>